<dbReference type="Gene3D" id="1.10.1760.20">
    <property type="match status" value="1"/>
</dbReference>
<accession>A0AA95JCM6</accession>
<name>A0AA95JCM6_9BACL</name>
<keyword evidence="3" id="KW-1003">Cell membrane</keyword>
<gene>
    <name evidence="9" type="primary">mreD</name>
    <name evidence="9" type="ORF">P0Y55_04675</name>
</gene>
<dbReference type="GO" id="GO:0008360">
    <property type="term" value="P:regulation of cell shape"/>
    <property type="evidence" value="ECO:0007669"/>
    <property type="project" value="UniProtKB-KW"/>
</dbReference>
<evidence type="ECO:0000313" key="10">
    <source>
        <dbReference type="Proteomes" id="UP001178662"/>
    </source>
</evidence>
<comment type="subcellular location">
    <subcellularLocation>
        <location evidence="1">Cell membrane</location>
        <topology evidence="1">Multi-pass membrane protein</topology>
    </subcellularLocation>
</comment>
<keyword evidence="10" id="KW-1185">Reference proteome</keyword>
<evidence type="ECO:0000256" key="3">
    <source>
        <dbReference type="ARBA" id="ARBA00022475"/>
    </source>
</evidence>
<organism evidence="9 10">
    <name type="scientific">Candidatus Cohnella colombiensis</name>
    <dbReference type="NCBI Taxonomy" id="3121368"/>
    <lineage>
        <taxon>Bacteria</taxon>
        <taxon>Bacillati</taxon>
        <taxon>Bacillota</taxon>
        <taxon>Bacilli</taxon>
        <taxon>Bacillales</taxon>
        <taxon>Paenibacillaceae</taxon>
        <taxon>Cohnella</taxon>
    </lineage>
</organism>
<feature type="transmembrane region" description="Helical" evidence="8">
    <location>
        <begin position="77"/>
        <end position="92"/>
    </location>
</feature>
<keyword evidence="6 8" id="KW-1133">Transmembrane helix</keyword>
<dbReference type="EMBL" id="CP119317">
    <property type="protein sequence ID" value="WEK55356.1"/>
    <property type="molecule type" value="Genomic_DNA"/>
</dbReference>
<evidence type="ECO:0000256" key="4">
    <source>
        <dbReference type="ARBA" id="ARBA00022692"/>
    </source>
</evidence>
<reference evidence="9" key="1">
    <citation type="submission" date="2023-03" db="EMBL/GenBank/DDBJ databases">
        <title>Andean soil-derived lignocellulolytic bacterial consortium as a source of novel taxa and putative plastic-active enzymes.</title>
        <authorList>
            <person name="Diaz-Garcia L."/>
            <person name="Chuvochina M."/>
            <person name="Feuerriegel G."/>
            <person name="Bunk B."/>
            <person name="Sproer C."/>
            <person name="Streit W.R."/>
            <person name="Rodriguez L.M."/>
            <person name="Overmann J."/>
            <person name="Jimenez D.J."/>
        </authorList>
    </citation>
    <scope>NUCLEOTIDE SEQUENCE</scope>
    <source>
        <strain evidence="9">MAG 2441</strain>
    </source>
</reference>
<evidence type="ECO:0000256" key="1">
    <source>
        <dbReference type="ARBA" id="ARBA00004651"/>
    </source>
</evidence>
<dbReference type="AlphaFoldDB" id="A0AA95JCM6"/>
<protein>
    <submittedName>
        <fullName evidence="9">Rod shape-determining protein MreD</fullName>
    </submittedName>
</protein>
<evidence type="ECO:0000256" key="7">
    <source>
        <dbReference type="ARBA" id="ARBA00023136"/>
    </source>
</evidence>
<sequence>MRINRVIICTLILILVENAIIPWIIPSQWSDRLFIHFSFIMTIFIAGFDGRHRAFIFGLGFGILQDILFYGHLIGPYGFGMGLLGYLIGLVVERKMFTLGFFVWLVLMGGMLLDTIVYLIYMLFQLTKLNYQYVFFWQIAPTTLLQLIVALAIYVPVRRLLVKATISTNDDSSD</sequence>
<evidence type="ECO:0000313" key="9">
    <source>
        <dbReference type="EMBL" id="WEK55356.1"/>
    </source>
</evidence>
<evidence type="ECO:0000256" key="2">
    <source>
        <dbReference type="ARBA" id="ARBA00007776"/>
    </source>
</evidence>
<evidence type="ECO:0000256" key="5">
    <source>
        <dbReference type="ARBA" id="ARBA00022960"/>
    </source>
</evidence>
<evidence type="ECO:0000256" key="8">
    <source>
        <dbReference type="SAM" id="Phobius"/>
    </source>
</evidence>
<dbReference type="NCBIfam" id="TIGR03426">
    <property type="entry name" value="shape_MreD"/>
    <property type="match status" value="1"/>
</dbReference>
<keyword evidence="5" id="KW-0133">Cell shape</keyword>
<keyword evidence="4 8" id="KW-0812">Transmembrane</keyword>
<keyword evidence="7 8" id="KW-0472">Membrane</keyword>
<proteinExistence type="inferred from homology"/>
<dbReference type="Pfam" id="PF04093">
    <property type="entry name" value="MreD"/>
    <property type="match status" value="1"/>
</dbReference>
<dbReference type="GO" id="GO:0005886">
    <property type="term" value="C:plasma membrane"/>
    <property type="evidence" value="ECO:0007669"/>
    <property type="project" value="UniProtKB-SubCell"/>
</dbReference>
<dbReference type="Proteomes" id="UP001178662">
    <property type="component" value="Chromosome"/>
</dbReference>
<feature type="transmembrane region" description="Helical" evidence="8">
    <location>
        <begin position="99"/>
        <end position="123"/>
    </location>
</feature>
<comment type="similarity">
    <text evidence="2">Belongs to the MreD family.</text>
</comment>
<feature type="transmembrane region" description="Helical" evidence="8">
    <location>
        <begin position="135"/>
        <end position="157"/>
    </location>
</feature>
<evidence type="ECO:0000256" key="6">
    <source>
        <dbReference type="ARBA" id="ARBA00022989"/>
    </source>
</evidence>
<dbReference type="InterPro" id="IPR007227">
    <property type="entry name" value="Cell_shape_determining_MreD"/>
</dbReference>